<feature type="compositionally biased region" description="Polar residues" evidence="1">
    <location>
        <begin position="220"/>
        <end position="236"/>
    </location>
</feature>
<protein>
    <submittedName>
        <fullName evidence="3">MADF domain-containing protein</fullName>
    </submittedName>
</protein>
<evidence type="ECO:0000313" key="3">
    <source>
        <dbReference type="EnsemblMetazoa" id="AMIN004179-PA"/>
    </source>
</evidence>
<dbReference type="Proteomes" id="UP000075920">
    <property type="component" value="Unassembled WGS sequence"/>
</dbReference>
<reference evidence="4" key="1">
    <citation type="submission" date="2013-03" db="EMBL/GenBank/DDBJ databases">
        <title>The Genome Sequence of Anopheles minimus MINIMUS1.</title>
        <authorList>
            <consortium name="The Broad Institute Genomics Platform"/>
            <person name="Neafsey D.E."/>
            <person name="Walton C."/>
            <person name="Walker B."/>
            <person name="Young S.K."/>
            <person name="Zeng Q."/>
            <person name="Gargeya S."/>
            <person name="Fitzgerald M."/>
            <person name="Haas B."/>
            <person name="Abouelleil A."/>
            <person name="Allen A.W."/>
            <person name="Alvarado L."/>
            <person name="Arachchi H.M."/>
            <person name="Berlin A.M."/>
            <person name="Chapman S.B."/>
            <person name="Gainer-Dewar J."/>
            <person name="Goldberg J."/>
            <person name="Griggs A."/>
            <person name="Gujja S."/>
            <person name="Hansen M."/>
            <person name="Howarth C."/>
            <person name="Imamovic A."/>
            <person name="Ireland A."/>
            <person name="Larimer J."/>
            <person name="McCowan C."/>
            <person name="Murphy C."/>
            <person name="Pearson M."/>
            <person name="Poon T.W."/>
            <person name="Priest M."/>
            <person name="Roberts A."/>
            <person name="Saif S."/>
            <person name="Shea T."/>
            <person name="Sisk P."/>
            <person name="Sykes S."/>
            <person name="Wortman J."/>
            <person name="Nusbaum C."/>
            <person name="Birren B."/>
        </authorList>
    </citation>
    <scope>NUCLEOTIDE SEQUENCE [LARGE SCALE GENOMIC DNA]</scope>
    <source>
        <strain evidence="4">MINIMUS1</strain>
    </source>
</reference>
<evidence type="ECO:0000259" key="2">
    <source>
        <dbReference type="PROSITE" id="PS51029"/>
    </source>
</evidence>
<keyword evidence="4" id="KW-1185">Reference proteome</keyword>
<feature type="region of interest" description="Disordered" evidence="1">
    <location>
        <begin position="190"/>
        <end position="236"/>
    </location>
</feature>
<evidence type="ECO:0000313" key="4">
    <source>
        <dbReference type="Proteomes" id="UP000075920"/>
    </source>
</evidence>
<name>A0A182W1H0_9DIPT</name>
<dbReference type="AlphaFoldDB" id="A0A182W1H0"/>
<accession>A0A182W1H0</accession>
<reference evidence="3" key="2">
    <citation type="submission" date="2020-05" db="UniProtKB">
        <authorList>
            <consortium name="EnsemblMetazoa"/>
        </authorList>
    </citation>
    <scope>IDENTIFICATION</scope>
    <source>
        <strain evidence="3">MINIMUS1</strain>
    </source>
</reference>
<feature type="region of interest" description="Disordered" evidence="1">
    <location>
        <begin position="308"/>
        <end position="329"/>
    </location>
</feature>
<dbReference type="PROSITE" id="PS51029">
    <property type="entry name" value="MADF"/>
    <property type="match status" value="1"/>
</dbReference>
<dbReference type="Pfam" id="PF10545">
    <property type="entry name" value="MADF_DNA_bdg"/>
    <property type="match status" value="1"/>
</dbReference>
<dbReference type="STRING" id="112268.A0A182W1H0"/>
<dbReference type="EnsemblMetazoa" id="AMIN004179-RA">
    <property type="protein sequence ID" value="AMIN004179-PA"/>
    <property type="gene ID" value="AMIN004179"/>
</dbReference>
<dbReference type="PANTHER" id="PTHR21505">
    <property type="entry name" value="MADF DOMAIN-CONTAINING PROTEIN-RELATED"/>
    <property type="match status" value="1"/>
</dbReference>
<dbReference type="InterPro" id="IPR006578">
    <property type="entry name" value="MADF-dom"/>
</dbReference>
<organism evidence="3 4">
    <name type="scientific">Anopheles minimus</name>
    <dbReference type="NCBI Taxonomy" id="112268"/>
    <lineage>
        <taxon>Eukaryota</taxon>
        <taxon>Metazoa</taxon>
        <taxon>Ecdysozoa</taxon>
        <taxon>Arthropoda</taxon>
        <taxon>Hexapoda</taxon>
        <taxon>Insecta</taxon>
        <taxon>Pterygota</taxon>
        <taxon>Neoptera</taxon>
        <taxon>Endopterygota</taxon>
        <taxon>Diptera</taxon>
        <taxon>Nematocera</taxon>
        <taxon>Culicoidea</taxon>
        <taxon>Culicidae</taxon>
        <taxon>Anophelinae</taxon>
        <taxon>Anopheles</taxon>
    </lineage>
</organism>
<feature type="domain" description="MADF" evidence="2">
    <location>
        <begin position="12"/>
        <end position="106"/>
    </location>
</feature>
<dbReference type="PANTHER" id="PTHR21505:SF12">
    <property type="entry name" value="MADF DOMAIN-CONTAINING PROTEIN-RELATED"/>
    <property type="match status" value="1"/>
</dbReference>
<feature type="compositionally biased region" description="Basic and acidic residues" evidence="1">
    <location>
        <begin position="193"/>
        <end position="207"/>
    </location>
</feature>
<proteinExistence type="predicted"/>
<dbReference type="VEuPathDB" id="VectorBase:AMIN004179"/>
<evidence type="ECO:0000256" key="1">
    <source>
        <dbReference type="SAM" id="MobiDB-lite"/>
    </source>
</evidence>
<sequence length="329" mass="38021">MSAEWKREATELLIKAYKKHPVLYDMRHPRYYNKTVRGKALAEIVEDVQQLRHETSMKDVVRKIQTLRTQFGQELTKARRHSLSGSVYQPTVWWYQGLSFLQNHIKHRSFDPNPTMGDMDSWKPDPDDSSTFNVSIVRNGKASSPNDLSNTDFDNSADELEYETEVHYEINPIDMKDIKTVELKPILSTSSSNKRESRFIDRDDRKIARISQPGHADPLHTSQSPEPEQNHTPEQTTTTLMELKPVNTIAENTLLRSVPAATDERHTSLGNFVGSQMSCIKDDYTYYETQMEILNIMNRGILRQLALDKKNSKADQEGNKDRDKRKNHD</sequence>
<dbReference type="SMART" id="SM00595">
    <property type="entry name" value="MADF"/>
    <property type="match status" value="1"/>
</dbReference>